<dbReference type="Proteomes" id="UP000281726">
    <property type="component" value="Unassembled WGS sequence"/>
</dbReference>
<evidence type="ECO:0000256" key="2">
    <source>
        <dbReference type="ARBA" id="ARBA00023015"/>
    </source>
</evidence>
<dbReference type="GO" id="GO:0003677">
    <property type="term" value="F:DNA binding"/>
    <property type="evidence" value="ECO:0007669"/>
    <property type="project" value="InterPro"/>
</dbReference>
<dbReference type="Pfam" id="PF04542">
    <property type="entry name" value="Sigma70_r2"/>
    <property type="match status" value="1"/>
</dbReference>
<comment type="caution">
    <text evidence="7">The sequence shown here is derived from an EMBL/GenBank/DDBJ whole genome shotgun (WGS) entry which is preliminary data.</text>
</comment>
<evidence type="ECO:0000256" key="3">
    <source>
        <dbReference type="ARBA" id="ARBA00023082"/>
    </source>
</evidence>
<dbReference type="Pfam" id="PF08281">
    <property type="entry name" value="Sigma70_r4_2"/>
    <property type="match status" value="1"/>
</dbReference>
<sequence length="181" mass="20195">MMRLALLHVRSVADAEEVVQETWLAVLQGIDGFEGRASLRTWICRILLNIARRRAGQESRSVPMSGLPGADGGPTVDPDRFISAGPNAGHWSVPPRRWGRQPEDLLLAGELRELLGDAVRQLSPGQREVITMRDVEGWTSTEVCELMEISEGHQRVLLHRARARVRQTVEAYLERQSSPAT</sequence>
<dbReference type="InterPro" id="IPR013325">
    <property type="entry name" value="RNA_pol_sigma_r2"/>
</dbReference>
<proteinExistence type="inferred from homology"/>
<dbReference type="InterPro" id="IPR013249">
    <property type="entry name" value="RNA_pol_sigma70_r4_t2"/>
</dbReference>
<name>A0A3A9ZIV5_9ACTN</name>
<comment type="similarity">
    <text evidence="1">Belongs to the sigma-70 factor family. ECF subfamily.</text>
</comment>
<dbReference type="NCBIfam" id="TIGR02937">
    <property type="entry name" value="sigma70-ECF"/>
    <property type="match status" value="1"/>
</dbReference>
<dbReference type="InterPro" id="IPR007627">
    <property type="entry name" value="RNA_pol_sigma70_r2"/>
</dbReference>
<dbReference type="Gene3D" id="1.10.10.10">
    <property type="entry name" value="Winged helix-like DNA-binding domain superfamily/Winged helix DNA-binding domain"/>
    <property type="match status" value="1"/>
</dbReference>
<gene>
    <name evidence="7" type="ORF">D7223_13845</name>
</gene>
<dbReference type="InterPro" id="IPR039425">
    <property type="entry name" value="RNA_pol_sigma-70-like"/>
</dbReference>
<dbReference type="GO" id="GO:0016987">
    <property type="term" value="F:sigma factor activity"/>
    <property type="evidence" value="ECO:0007669"/>
    <property type="project" value="UniProtKB-KW"/>
</dbReference>
<dbReference type="InterPro" id="IPR014284">
    <property type="entry name" value="RNA_pol_sigma-70_dom"/>
</dbReference>
<accession>A0A3A9ZIV5</accession>
<feature type="domain" description="RNA polymerase sigma-70 region 2" evidence="5">
    <location>
        <begin position="3"/>
        <end position="60"/>
    </location>
</feature>
<dbReference type="InterPro" id="IPR013324">
    <property type="entry name" value="RNA_pol_sigma_r3/r4-like"/>
</dbReference>
<dbReference type="SUPFAM" id="SSF88946">
    <property type="entry name" value="Sigma2 domain of RNA polymerase sigma factors"/>
    <property type="match status" value="1"/>
</dbReference>
<evidence type="ECO:0000259" key="6">
    <source>
        <dbReference type="Pfam" id="PF08281"/>
    </source>
</evidence>
<keyword evidence="3" id="KW-0731">Sigma factor</keyword>
<protein>
    <submittedName>
        <fullName evidence="7">Sigma-70 family RNA polymerase sigma factor</fullName>
    </submittedName>
</protein>
<dbReference type="PANTHER" id="PTHR43133">
    <property type="entry name" value="RNA POLYMERASE ECF-TYPE SIGMA FACTO"/>
    <property type="match status" value="1"/>
</dbReference>
<keyword evidence="2" id="KW-0805">Transcription regulation</keyword>
<evidence type="ECO:0000256" key="4">
    <source>
        <dbReference type="ARBA" id="ARBA00023163"/>
    </source>
</evidence>
<dbReference type="AlphaFoldDB" id="A0A3A9ZIV5"/>
<dbReference type="CDD" id="cd06171">
    <property type="entry name" value="Sigma70_r4"/>
    <property type="match status" value="1"/>
</dbReference>
<evidence type="ECO:0000256" key="1">
    <source>
        <dbReference type="ARBA" id="ARBA00010641"/>
    </source>
</evidence>
<evidence type="ECO:0000313" key="8">
    <source>
        <dbReference type="Proteomes" id="UP000281726"/>
    </source>
</evidence>
<dbReference type="Gene3D" id="1.10.1740.10">
    <property type="match status" value="1"/>
</dbReference>
<dbReference type="GO" id="GO:0006352">
    <property type="term" value="P:DNA-templated transcription initiation"/>
    <property type="evidence" value="ECO:0007669"/>
    <property type="project" value="InterPro"/>
</dbReference>
<keyword evidence="8" id="KW-1185">Reference proteome</keyword>
<keyword evidence="4" id="KW-0804">Transcription</keyword>
<dbReference type="OrthoDB" id="5244716at2"/>
<evidence type="ECO:0000259" key="5">
    <source>
        <dbReference type="Pfam" id="PF04542"/>
    </source>
</evidence>
<dbReference type="InterPro" id="IPR036388">
    <property type="entry name" value="WH-like_DNA-bd_sf"/>
</dbReference>
<dbReference type="EMBL" id="RBAK01000004">
    <property type="protein sequence ID" value="RKN47945.1"/>
    <property type="molecule type" value="Genomic_DNA"/>
</dbReference>
<dbReference type="SUPFAM" id="SSF88659">
    <property type="entry name" value="Sigma3 and sigma4 domains of RNA polymerase sigma factors"/>
    <property type="match status" value="1"/>
</dbReference>
<reference evidence="7 8" key="1">
    <citation type="journal article" date="2004" name="Syst. Appl. Microbiol.">
        <title>Cryptoendolithic actinomycetes from antarctic sandstone rock samples: Micromonospora endolithica sp. nov. and two isolates related to Micromonospora coerulea Jensen 1932.</title>
        <authorList>
            <person name="Hirsch P."/>
            <person name="Mevs U."/>
            <person name="Kroppenstedt R.M."/>
            <person name="Schumann P."/>
            <person name="Stackebrandt E."/>
        </authorList>
    </citation>
    <scope>NUCLEOTIDE SEQUENCE [LARGE SCALE GENOMIC DNA]</scope>
    <source>
        <strain evidence="7 8">JCM 12677</strain>
    </source>
</reference>
<evidence type="ECO:0000313" key="7">
    <source>
        <dbReference type="EMBL" id="RKN47945.1"/>
    </source>
</evidence>
<feature type="domain" description="RNA polymerase sigma factor 70 region 4 type 2" evidence="6">
    <location>
        <begin position="113"/>
        <end position="164"/>
    </location>
</feature>
<organism evidence="7 8">
    <name type="scientific">Micromonospora endolithica</name>
    <dbReference type="NCBI Taxonomy" id="230091"/>
    <lineage>
        <taxon>Bacteria</taxon>
        <taxon>Bacillati</taxon>
        <taxon>Actinomycetota</taxon>
        <taxon>Actinomycetes</taxon>
        <taxon>Micromonosporales</taxon>
        <taxon>Micromonosporaceae</taxon>
        <taxon>Micromonospora</taxon>
    </lineage>
</organism>
<dbReference type="PANTHER" id="PTHR43133:SF53">
    <property type="entry name" value="ECF RNA POLYMERASE SIGMA-E FACTOR"/>
    <property type="match status" value="1"/>
</dbReference>